<comment type="function">
    <text evidence="4">Plays an important role in regulating the size of autophagosomes during the formation process.</text>
</comment>
<evidence type="ECO:0000256" key="3">
    <source>
        <dbReference type="ARBA" id="ARBA00023006"/>
    </source>
</evidence>
<name>A0ABR1AFU0_POLSC</name>
<keyword evidence="6" id="KW-0732">Signal</keyword>
<gene>
    <name evidence="8" type="ORF">RUM44_002818</name>
</gene>
<dbReference type="SMART" id="SM00271">
    <property type="entry name" value="DnaJ"/>
    <property type="match status" value="1"/>
</dbReference>
<dbReference type="InterPro" id="IPR018253">
    <property type="entry name" value="DnaJ_domain_CS"/>
</dbReference>
<dbReference type="Proteomes" id="UP001359485">
    <property type="component" value="Unassembled WGS sequence"/>
</dbReference>
<dbReference type="Gene3D" id="3.40.30.10">
    <property type="entry name" value="Glutaredoxin"/>
    <property type="match status" value="1"/>
</dbReference>
<feature type="signal peptide" evidence="6">
    <location>
        <begin position="1"/>
        <end position="18"/>
    </location>
</feature>
<dbReference type="Gene3D" id="1.10.287.110">
    <property type="entry name" value="DnaJ domain"/>
    <property type="match status" value="1"/>
</dbReference>
<dbReference type="SUPFAM" id="SSF52833">
    <property type="entry name" value="Thioredoxin-like"/>
    <property type="match status" value="1"/>
</dbReference>
<dbReference type="InterPro" id="IPR036869">
    <property type="entry name" value="J_dom_sf"/>
</dbReference>
<reference evidence="8 9" key="1">
    <citation type="submission" date="2023-09" db="EMBL/GenBank/DDBJ databases">
        <title>Genomes of two closely related lineages of the louse Polyplax serrata with different host specificities.</title>
        <authorList>
            <person name="Martinu J."/>
            <person name="Tarabai H."/>
            <person name="Stefka J."/>
            <person name="Hypsa V."/>
        </authorList>
    </citation>
    <scope>NUCLEOTIDE SEQUENCE [LARGE SCALE GENOMIC DNA]</scope>
    <source>
        <strain evidence="8">98ZLc_SE</strain>
    </source>
</reference>
<evidence type="ECO:0000256" key="5">
    <source>
        <dbReference type="ARBA" id="ARBA00035043"/>
    </source>
</evidence>
<evidence type="ECO:0000259" key="7">
    <source>
        <dbReference type="PROSITE" id="PS50076"/>
    </source>
</evidence>
<keyword evidence="9" id="KW-1185">Reference proteome</keyword>
<dbReference type="Pfam" id="PF00226">
    <property type="entry name" value="DnaJ"/>
    <property type="match status" value="1"/>
</dbReference>
<evidence type="ECO:0000256" key="1">
    <source>
        <dbReference type="ARBA" id="ARBA00004163"/>
    </source>
</evidence>
<sequence>MKWELVYIISVNIALLSALGPLDDPYKILGVKKSSTVQELRRAYKKLAKEWWAMHPDKNDDPKAASKFVEITQAYELLSDPERRKLYDTHGIINPDSNIRNKHEYHFDEFDPFEDIFNFPQGFQFTNHNPDFSVYHKLSVTARAFESNLVPKSYMAPHLILFYSDWCFSCVKIEPVWRRVVEELEPIGVEIATVHSGEEQLLAKKCGISFVPSLVLLINGKVYPFKESLYSIQKIVDFIRSKFPYKLIVNVNDNSLSSFLEGWHDNKVRAIVFEKSETIRLRYLLMAFYYIERVFFG</sequence>
<dbReference type="InterPro" id="IPR001623">
    <property type="entry name" value="DnaJ_domain"/>
</dbReference>
<protein>
    <recommendedName>
        <fullName evidence="2">DnaJ homolog subfamily C member 16</fullName>
    </recommendedName>
    <alternativeName>
        <fullName evidence="5">Endoplasmic reticulum DNA J domain-containing protein 8</fullName>
    </alternativeName>
</protein>
<dbReference type="EMBL" id="JAWJWF010000050">
    <property type="protein sequence ID" value="KAK6618366.1"/>
    <property type="molecule type" value="Genomic_DNA"/>
</dbReference>
<feature type="chain" id="PRO_5046616392" description="DnaJ homolog subfamily C member 16" evidence="6">
    <location>
        <begin position="19"/>
        <end position="297"/>
    </location>
</feature>
<dbReference type="PANTHER" id="PTHR44303:SF2">
    <property type="entry name" value="DNAJ HOMOLOG SUBFAMILY C MEMBER 16"/>
    <property type="match status" value="1"/>
</dbReference>
<dbReference type="SUPFAM" id="SSF46565">
    <property type="entry name" value="Chaperone J-domain"/>
    <property type="match status" value="1"/>
</dbReference>
<dbReference type="PRINTS" id="PR00625">
    <property type="entry name" value="JDOMAIN"/>
</dbReference>
<keyword evidence="3" id="KW-0072">Autophagy</keyword>
<dbReference type="CDD" id="cd06257">
    <property type="entry name" value="DnaJ"/>
    <property type="match status" value="1"/>
</dbReference>
<dbReference type="PANTHER" id="PTHR44303">
    <property type="entry name" value="DNAJ HOMOLOG SUBFAMILY C MEMBER 16"/>
    <property type="match status" value="1"/>
</dbReference>
<organism evidence="8 9">
    <name type="scientific">Polyplax serrata</name>
    <name type="common">Common mouse louse</name>
    <dbReference type="NCBI Taxonomy" id="468196"/>
    <lineage>
        <taxon>Eukaryota</taxon>
        <taxon>Metazoa</taxon>
        <taxon>Ecdysozoa</taxon>
        <taxon>Arthropoda</taxon>
        <taxon>Hexapoda</taxon>
        <taxon>Insecta</taxon>
        <taxon>Pterygota</taxon>
        <taxon>Neoptera</taxon>
        <taxon>Paraneoptera</taxon>
        <taxon>Psocodea</taxon>
        <taxon>Troctomorpha</taxon>
        <taxon>Phthiraptera</taxon>
        <taxon>Anoplura</taxon>
        <taxon>Polyplacidae</taxon>
        <taxon>Polyplax</taxon>
    </lineage>
</organism>
<dbReference type="PROSITE" id="PS50076">
    <property type="entry name" value="DNAJ_2"/>
    <property type="match status" value="1"/>
</dbReference>
<dbReference type="PROSITE" id="PS00636">
    <property type="entry name" value="DNAJ_1"/>
    <property type="match status" value="1"/>
</dbReference>
<feature type="domain" description="J" evidence="7">
    <location>
        <begin position="24"/>
        <end position="91"/>
    </location>
</feature>
<evidence type="ECO:0000256" key="2">
    <source>
        <dbReference type="ARBA" id="ARBA00020921"/>
    </source>
</evidence>
<evidence type="ECO:0000256" key="4">
    <source>
        <dbReference type="ARBA" id="ARBA00035002"/>
    </source>
</evidence>
<dbReference type="Pfam" id="PF00085">
    <property type="entry name" value="Thioredoxin"/>
    <property type="match status" value="1"/>
</dbReference>
<evidence type="ECO:0000256" key="6">
    <source>
        <dbReference type="SAM" id="SignalP"/>
    </source>
</evidence>
<dbReference type="InterPro" id="IPR013766">
    <property type="entry name" value="Thioredoxin_domain"/>
</dbReference>
<evidence type="ECO:0000313" key="8">
    <source>
        <dbReference type="EMBL" id="KAK6618366.1"/>
    </source>
</evidence>
<dbReference type="InterPro" id="IPR052448">
    <property type="entry name" value="DnaJ_C16_autophagy_reg"/>
</dbReference>
<evidence type="ECO:0000313" key="9">
    <source>
        <dbReference type="Proteomes" id="UP001359485"/>
    </source>
</evidence>
<comment type="subcellular location">
    <subcellularLocation>
        <location evidence="1">Endoplasmic reticulum membrane</location>
        <topology evidence="1">Single-pass type IV membrane protein</topology>
    </subcellularLocation>
</comment>
<dbReference type="InterPro" id="IPR036249">
    <property type="entry name" value="Thioredoxin-like_sf"/>
</dbReference>
<accession>A0ABR1AFU0</accession>
<proteinExistence type="predicted"/>
<comment type="caution">
    <text evidence="8">The sequence shown here is derived from an EMBL/GenBank/DDBJ whole genome shotgun (WGS) entry which is preliminary data.</text>
</comment>